<dbReference type="EMBL" id="PVXO01000044">
    <property type="protein sequence ID" value="PRR78443.1"/>
    <property type="molecule type" value="Genomic_DNA"/>
</dbReference>
<comment type="caution">
    <text evidence="1">The sequence shown here is derived from an EMBL/GenBank/DDBJ whole genome shotgun (WGS) entry which is preliminary data.</text>
</comment>
<evidence type="ECO:0008006" key="3">
    <source>
        <dbReference type="Google" id="ProtNLM"/>
    </source>
</evidence>
<organism evidence="1 2">
    <name type="scientific">Clostridium liquoris</name>
    <dbReference type="NCBI Taxonomy" id="1289519"/>
    <lineage>
        <taxon>Bacteria</taxon>
        <taxon>Bacillati</taxon>
        <taxon>Bacillota</taxon>
        <taxon>Clostridia</taxon>
        <taxon>Eubacteriales</taxon>
        <taxon>Clostridiaceae</taxon>
        <taxon>Clostridium</taxon>
    </lineage>
</organism>
<sequence>MADMKLEGMENLLNEIEKLGKTGSRIENKALREAGDVVKEAIQKETPIRSGKLKESITVSRVKNKDGAKQVEVGPDKDVFYSRFVEFGTVKMKANPFMARGYEVSKENAMETIEKKLKEGLGL</sequence>
<accession>A0A2T0B3P7</accession>
<dbReference type="Pfam" id="PF04883">
    <property type="entry name" value="HK97-gp10_like"/>
    <property type="match status" value="1"/>
</dbReference>
<protein>
    <recommendedName>
        <fullName evidence="3">Phage protein, HK97 gp10 family</fullName>
    </recommendedName>
</protein>
<name>A0A2T0B3P7_9CLOT</name>
<evidence type="ECO:0000313" key="2">
    <source>
        <dbReference type="Proteomes" id="UP000239706"/>
    </source>
</evidence>
<dbReference type="NCBIfam" id="TIGR01725">
    <property type="entry name" value="phge_HK97_gp10"/>
    <property type="match status" value="1"/>
</dbReference>
<evidence type="ECO:0000313" key="1">
    <source>
        <dbReference type="EMBL" id="PRR78443.1"/>
    </source>
</evidence>
<dbReference type="AlphaFoldDB" id="A0A2T0B3P7"/>
<gene>
    <name evidence="1" type="ORF">CLLI_15270</name>
</gene>
<proteinExistence type="predicted"/>
<dbReference type="OrthoDB" id="886754at2"/>
<keyword evidence="2" id="KW-1185">Reference proteome</keyword>
<dbReference type="InterPro" id="IPR010064">
    <property type="entry name" value="HK97-gp10_tail"/>
</dbReference>
<dbReference type="Proteomes" id="UP000239706">
    <property type="component" value="Unassembled WGS sequence"/>
</dbReference>
<reference evidence="1 2" key="1">
    <citation type="submission" date="2018-03" db="EMBL/GenBank/DDBJ databases">
        <title>Genome sequence of Clostridium liquoris DSM 100320.</title>
        <authorList>
            <person name="Poehlein A."/>
            <person name="Daniel R."/>
        </authorList>
    </citation>
    <scope>NUCLEOTIDE SEQUENCE [LARGE SCALE GENOMIC DNA]</scope>
    <source>
        <strain evidence="1 2">DSM 100320</strain>
    </source>
</reference>